<dbReference type="Gene3D" id="3.40.50.2300">
    <property type="match status" value="2"/>
</dbReference>
<dbReference type="PROSITE" id="PS00356">
    <property type="entry name" value="HTH_LACI_1"/>
    <property type="match status" value="1"/>
</dbReference>
<dbReference type="InterPro" id="IPR028082">
    <property type="entry name" value="Peripla_BP_I"/>
</dbReference>
<proteinExistence type="predicted"/>
<evidence type="ECO:0000259" key="5">
    <source>
        <dbReference type="PROSITE" id="PS50932"/>
    </source>
</evidence>
<dbReference type="PROSITE" id="PS50932">
    <property type="entry name" value="HTH_LACI_2"/>
    <property type="match status" value="1"/>
</dbReference>
<reference evidence="7" key="1">
    <citation type="journal article" date="2019" name="Int. J. Syst. Evol. Microbiol.">
        <title>The Global Catalogue of Microorganisms (GCM) 10K type strain sequencing project: providing services to taxonomists for standard genome sequencing and annotation.</title>
        <authorList>
            <consortium name="The Broad Institute Genomics Platform"/>
            <consortium name="The Broad Institute Genome Sequencing Center for Infectious Disease"/>
            <person name="Wu L."/>
            <person name="Ma J."/>
        </authorList>
    </citation>
    <scope>NUCLEOTIDE SEQUENCE [LARGE SCALE GENOMIC DNA]</scope>
    <source>
        <strain evidence="7">KCTC 33576</strain>
    </source>
</reference>
<dbReference type="GO" id="GO:0003677">
    <property type="term" value="F:DNA binding"/>
    <property type="evidence" value="ECO:0007669"/>
    <property type="project" value="UniProtKB-KW"/>
</dbReference>
<evidence type="ECO:0000256" key="2">
    <source>
        <dbReference type="ARBA" id="ARBA00023015"/>
    </source>
</evidence>
<keyword evidence="4" id="KW-0804">Transcription</keyword>
<feature type="domain" description="HTH lacI-type" evidence="5">
    <location>
        <begin position="4"/>
        <end position="58"/>
    </location>
</feature>
<dbReference type="PANTHER" id="PTHR30146">
    <property type="entry name" value="LACI-RELATED TRANSCRIPTIONAL REPRESSOR"/>
    <property type="match status" value="1"/>
</dbReference>
<evidence type="ECO:0000256" key="4">
    <source>
        <dbReference type="ARBA" id="ARBA00023163"/>
    </source>
</evidence>
<keyword evidence="3 6" id="KW-0238">DNA-binding</keyword>
<accession>A0ABW5XC67</accession>
<gene>
    <name evidence="6" type="ORF">ACFSYH_05565</name>
</gene>
<evidence type="ECO:0000256" key="1">
    <source>
        <dbReference type="ARBA" id="ARBA00022491"/>
    </source>
</evidence>
<dbReference type="InterPro" id="IPR001761">
    <property type="entry name" value="Peripla_BP/Lac1_sug-bd_dom"/>
</dbReference>
<dbReference type="CDD" id="cd06288">
    <property type="entry name" value="PBP1_sucrose_transcription_regulator"/>
    <property type="match status" value="1"/>
</dbReference>
<dbReference type="Pfam" id="PF00532">
    <property type="entry name" value="Peripla_BP_1"/>
    <property type="match status" value="1"/>
</dbReference>
<evidence type="ECO:0000256" key="3">
    <source>
        <dbReference type="ARBA" id="ARBA00023125"/>
    </source>
</evidence>
<dbReference type="SUPFAM" id="SSF47413">
    <property type="entry name" value="lambda repressor-like DNA-binding domains"/>
    <property type="match status" value="1"/>
</dbReference>
<dbReference type="Gene3D" id="1.10.260.40">
    <property type="entry name" value="lambda repressor-like DNA-binding domains"/>
    <property type="match status" value="1"/>
</dbReference>
<dbReference type="InterPro" id="IPR010982">
    <property type="entry name" value="Lambda_DNA-bd_dom_sf"/>
</dbReference>
<dbReference type="RefSeq" id="WP_377465679.1">
    <property type="nucleotide sequence ID" value="NZ_JBHUOP010000002.1"/>
</dbReference>
<dbReference type="Pfam" id="PF00356">
    <property type="entry name" value="LacI"/>
    <property type="match status" value="1"/>
</dbReference>
<dbReference type="SMART" id="SM00354">
    <property type="entry name" value="HTH_LACI"/>
    <property type="match status" value="1"/>
</dbReference>
<sequence length="340" mass="37090">MRKVGIKDVAHAAGVSPTTVSHALSGSGKVSPDTRKKVHETARALGYTPNRLAAGLRSRRTNVIGLVSDEIATTPFATNVLLGVQHAAEKAGVIVMTVNSERNAETEKRQITALHQHQVDGIIYARMYNQRVELPELLDSTPTVVLDGKPTNRAVPFVIPNEEQLAYDAVSHLIEHGHTKITFVQNADKIPASRGRLIGFERALQEHGIARSDNDLILASSSAEAGRTAVRPLLEREDRPTALFCFNDRIAMGAYQAAHLAGLAIPEDLSVISVDNFEIIADSLYPALTSMELPHFQMGVWAVERLLALIENSEEDEEEPCEYLIGCPMVVRDSVAPLVK</sequence>
<evidence type="ECO:0000313" key="7">
    <source>
        <dbReference type="Proteomes" id="UP001597391"/>
    </source>
</evidence>
<dbReference type="EMBL" id="JBHUOP010000002">
    <property type="protein sequence ID" value="MFD2840036.1"/>
    <property type="molecule type" value="Genomic_DNA"/>
</dbReference>
<dbReference type="InterPro" id="IPR000843">
    <property type="entry name" value="HTH_LacI"/>
</dbReference>
<comment type="caution">
    <text evidence="6">The sequence shown here is derived from an EMBL/GenBank/DDBJ whole genome shotgun (WGS) entry which is preliminary data.</text>
</comment>
<dbReference type="CDD" id="cd01392">
    <property type="entry name" value="HTH_LacI"/>
    <property type="match status" value="1"/>
</dbReference>
<protein>
    <submittedName>
        <fullName evidence="6">LacI family DNA-binding transcriptional regulator</fullName>
    </submittedName>
</protein>
<keyword evidence="7" id="KW-1185">Reference proteome</keyword>
<keyword evidence="1" id="KW-0678">Repressor</keyword>
<name>A0ABW5XC67_9MICO</name>
<dbReference type="Proteomes" id="UP001597391">
    <property type="component" value="Unassembled WGS sequence"/>
</dbReference>
<organism evidence="6 7">
    <name type="scientific">Populibacterium corticicola</name>
    <dbReference type="NCBI Taxonomy" id="1812826"/>
    <lineage>
        <taxon>Bacteria</taxon>
        <taxon>Bacillati</taxon>
        <taxon>Actinomycetota</taxon>
        <taxon>Actinomycetes</taxon>
        <taxon>Micrococcales</taxon>
        <taxon>Jonesiaceae</taxon>
        <taxon>Populibacterium</taxon>
    </lineage>
</organism>
<dbReference type="SUPFAM" id="SSF53822">
    <property type="entry name" value="Periplasmic binding protein-like I"/>
    <property type="match status" value="1"/>
</dbReference>
<keyword evidence="2" id="KW-0805">Transcription regulation</keyword>
<evidence type="ECO:0000313" key="6">
    <source>
        <dbReference type="EMBL" id="MFD2840036.1"/>
    </source>
</evidence>
<dbReference type="PANTHER" id="PTHR30146:SF148">
    <property type="entry name" value="HTH-TYPE TRANSCRIPTIONAL REPRESSOR PURR-RELATED"/>
    <property type="match status" value="1"/>
</dbReference>